<dbReference type="Gene3D" id="2.170.300.10">
    <property type="entry name" value="Tie2 ligand-binding domain superfamily"/>
    <property type="match status" value="1"/>
</dbReference>
<evidence type="ECO:0000313" key="2">
    <source>
        <dbReference type="Proteomes" id="UP001165740"/>
    </source>
</evidence>
<dbReference type="InterPro" id="IPR002049">
    <property type="entry name" value="LE_dom"/>
</dbReference>
<dbReference type="GO" id="GO:0005044">
    <property type="term" value="F:scavenger receptor activity"/>
    <property type="evidence" value="ECO:0007669"/>
    <property type="project" value="InterPro"/>
</dbReference>
<protein>
    <submittedName>
        <fullName evidence="3">Scavenger receptor class F member 2-like</fullName>
    </submittedName>
</protein>
<gene>
    <name evidence="3" type="primary">LOC129926345</name>
</gene>
<keyword evidence="1" id="KW-0245">EGF-like domain</keyword>
<evidence type="ECO:0000256" key="1">
    <source>
        <dbReference type="ARBA" id="ARBA00022536"/>
    </source>
</evidence>
<proteinExistence type="predicted"/>
<feature type="non-terminal residue" evidence="3">
    <location>
        <position position="1"/>
    </location>
</feature>
<dbReference type="OrthoDB" id="10252017at2759"/>
<dbReference type="InterPro" id="IPR042635">
    <property type="entry name" value="MEGF10/SREC1/2-like"/>
</dbReference>
<dbReference type="GeneID" id="129926345"/>
<dbReference type="CDD" id="cd00055">
    <property type="entry name" value="EGF_Lam"/>
    <property type="match status" value="1"/>
</dbReference>
<accession>A0A9W3AEQ3</accession>
<reference evidence="3" key="1">
    <citation type="submission" date="2025-08" db="UniProtKB">
        <authorList>
            <consortium name="RefSeq"/>
        </authorList>
    </citation>
    <scope>IDENTIFICATION</scope>
</reference>
<dbReference type="AlphaFoldDB" id="A0A9W3AEQ3"/>
<evidence type="ECO:0000313" key="3">
    <source>
        <dbReference type="RefSeq" id="XP_055885653.1"/>
    </source>
</evidence>
<organism evidence="2 3">
    <name type="scientific">Biomphalaria glabrata</name>
    <name type="common">Bloodfluke planorb</name>
    <name type="synonym">Freshwater snail</name>
    <dbReference type="NCBI Taxonomy" id="6526"/>
    <lineage>
        <taxon>Eukaryota</taxon>
        <taxon>Metazoa</taxon>
        <taxon>Spiralia</taxon>
        <taxon>Lophotrochozoa</taxon>
        <taxon>Mollusca</taxon>
        <taxon>Gastropoda</taxon>
        <taxon>Heterobranchia</taxon>
        <taxon>Euthyneura</taxon>
        <taxon>Panpulmonata</taxon>
        <taxon>Hygrophila</taxon>
        <taxon>Lymnaeoidea</taxon>
        <taxon>Planorbidae</taxon>
        <taxon>Biomphalaria</taxon>
    </lineage>
</organism>
<dbReference type="InterPro" id="IPR009030">
    <property type="entry name" value="Growth_fac_rcpt_cys_sf"/>
</dbReference>
<dbReference type="RefSeq" id="XP_055885653.1">
    <property type="nucleotide sequence ID" value="XM_056029678.1"/>
</dbReference>
<dbReference type="PANTHER" id="PTHR24043">
    <property type="entry name" value="SCAVENGER RECEPTOR CLASS F"/>
    <property type="match status" value="1"/>
</dbReference>
<keyword evidence="2" id="KW-1185">Reference proteome</keyword>
<dbReference type="SUPFAM" id="SSF57184">
    <property type="entry name" value="Growth factor receptor domain"/>
    <property type="match status" value="1"/>
</dbReference>
<name>A0A9W3AEQ3_BIOGL</name>
<dbReference type="Proteomes" id="UP001165740">
    <property type="component" value="Chromosome 5"/>
</dbReference>
<sequence length="216" mass="24530">NYLILFAVPHISYATEKIESHGIIKGHFQSFVYTWSSEFTLTFVRLTFNQSLTDKTLAVGVYFTLQKTPWFACQGQDTRYYTNYIDIFCQLSLPIDEVNITIVGAQGLFIPDIGISEECPKGTYGQFCILQCPAHCRDQTCHLQTGHCDTCKPGYQGPYCDIKCLPAFYGENCLHRCRDNCFNRSCDPITGFCIQCRPGSSFKMCPRAVKSIRKTN</sequence>